<evidence type="ECO:0000256" key="4">
    <source>
        <dbReference type="ARBA" id="ARBA00022695"/>
    </source>
</evidence>
<dbReference type="GO" id="GO:0003677">
    <property type="term" value="F:DNA binding"/>
    <property type="evidence" value="ECO:0007669"/>
    <property type="project" value="UniProtKB-KW"/>
</dbReference>
<dbReference type="Pfam" id="PF10410">
    <property type="entry name" value="DnaB_bind"/>
    <property type="match status" value="1"/>
</dbReference>
<dbReference type="PANTHER" id="PTHR30313:SF2">
    <property type="entry name" value="DNA PRIMASE"/>
    <property type="match status" value="1"/>
</dbReference>
<organism evidence="16 17">
    <name type="scientific">Bulleidia extructa W1219</name>
    <dbReference type="NCBI Taxonomy" id="679192"/>
    <lineage>
        <taxon>Bacteria</taxon>
        <taxon>Bacillati</taxon>
        <taxon>Bacillota</taxon>
        <taxon>Erysipelotrichia</taxon>
        <taxon>Erysipelotrichales</taxon>
        <taxon>Erysipelotrichaceae</taxon>
        <taxon>Bulleidia</taxon>
    </lineage>
</organism>
<dbReference type="InterPro" id="IPR006295">
    <property type="entry name" value="DNA_primase_DnaG"/>
</dbReference>
<dbReference type="EC" id="2.7.7.101" evidence="12"/>
<keyword evidence="2 12" id="KW-0639">Primosome</keyword>
<comment type="cofactor">
    <cofactor evidence="12 13 14">
        <name>Zn(2+)</name>
        <dbReference type="ChEBI" id="CHEBI:29105"/>
    </cofactor>
    <text evidence="12 13 14">Binds 1 zinc ion per monomer.</text>
</comment>
<evidence type="ECO:0000313" key="16">
    <source>
        <dbReference type="EMBL" id="EFC05228.1"/>
    </source>
</evidence>
<dbReference type="InterPro" id="IPR013264">
    <property type="entry name" value="DNAG_N"/>
</dbReference>
<dbReference type="GO" id="GO:0000428">
    <property type="term" value="C:DNA-directed RNA polymerase complex"/>
    <property type="evidence" value="ECO:0007669"/>
    <property type="project" value="UniProtKB-KW"/>
</dbReference>
<evidence type="ECO:0000256" key="10">
    <source>
        <dbReference type="ARBA" id="ARBA00023125"/>
    </source>
</evidence>
<dbReference type="SUPFAM" id="SSF56731">
    <property type="entry name" value="DNA primase core"/>
    <property type="match status" value="1"/>
</dbReference>
<evidence type="ECO:0000313" key="17">
    <source>
        <dbReference type="Proteomes" id="UP000005017"/>
    </source>
</evidence>
<evidence type="ECO:0000256" key="8">
    <source>
        <dbReference type="ARBA" id="ARBA00022833"/>
    </source>
</evidence>
<keyword evidence="4 12" id="KW-0548">Nucleotidyltransferase</keyword>
<keyword evidence="1 12" id="KW-0240">DNA-directed RNA polymerase</keyword>
<dbReference type="GO" id="GO:0008270">
    <property type="term" value="F:zinc ion binding"/>
    <property type="evidence" value="ECO:0007669"/>
    <property type="project" value="UniProtKB-UniRule"/>
</dbReference>
<dbReference type="FunFam" id="3.90.580.10:FF:000001">
    <property type="entry name" value="DNA primase"/>
    <property type="match status" value="1"/>
</dbReference>
<evidence type="ECO:0000256" key="3">
    <source>
        <dbReference type="ARBA" id="ARBA00022679"/>
    </source>
</evidence>
<reference evidence="17" key="1">
    <citation type="submission" date="2009-12" db="EMBL/GenBank/DDBJ databases">
        <title>Sequence of Clostridiales genomosp. BVAB3 str. UPII9-5.</title>
        <authorList>
            <person name="Madupu R."/>
            <person name="Durkin A.S."/>
            <person name="Torralba M."/>
            <person name="Methe B."/>
            <person name="Sutton G.G."/>
            <person name="Strausberg R.L."/>
            <person name="Nelson K.E."/>
        </authorList>
    </citation>
    <scope>NUCLEOTIDE SEQUENCE [LARGE SCALE GENOMIC DNA]</scope>
    <source>
        <strain evidence="17">W1219</strain>
    </source>
</reference>
<keyword evidence="3 12" id="KW-0808">Transferase</keyword>
<dbReference type="PIRSF" id="PIRSF002811">
    <property type="entry name" value="DnaG"/>
    <property type="match status" value="1"/>
</dbReference>
<dbReference type="InterPro" id="IPR002694">
    <property type="entry name" value="Znf_CHC2"/>
</dbReference>
<keyword evidence="8 12" id="KW-0862">Zinc</keyword>
<evidence type="ECO:0000256" key="2">
    <source>
        <dbReference type="ARBA" id="ARBA00022515"/>
    </source>
</evidence>
<comment type="subunit">
    <text evidence="12">Monomer. Interacts with DnaB.</text>
</comment>
<evidence type="ECO:0000256" key="9">
    <source>
        <dbReference type="ARBA" id="ARBA00022842"/>
    </source>
</evidence>
<evidence type="ECO:0000256" key="12">
    <source>
        <dbReference type="HAMAP-Rule" id="MF_00974"/>
    </source>
</evidence>
<keyword evidence="17" id="KW-1185">Reference proteome</keyword>
<dbReference type="GO" id="GO:0003899">
    <property type="term" value="F:DNA-directed RNA polymerase activity"/>
    <property type="evidence" value="ECO:0007669"/>
    <property type="project" value="UniProtKB-UniRule"/>
</dbReference>
<evidence type="ECO:0000256" key="1">
    <source>
        <dbReference type="ARBA" id="ARBA00022478"/>
    </source>
</evidence>
<dbReference type="GO" id="GO:0006269">
    <property type="term" value="P:DNA replication, synthesis of primer"/>
    <property type="evidence" value="ECO:0007669"/>
    <property type="project" value="UniProtKB-UniRule"/>
</dbReference>
<evidence type="ECO:0000256" key="5">
    <source>
        <dbReference type="ARBA" id="ARBA00022705"/>
    </source>
</evidence>
<comment type="similarity">
    <text evidence="12 13">Belongs to the DnaG primase family.</text>
</comment>
<keyword evidence="5 12" id="KW-0235">DNA replication</keyword>
<comment type="catalytic activity">
    <reaction evidence="12">
        <text>ssDNA + n NTP = ssDNA/pppN(pN)n-1 hybrid + (n-1) diphosphate.</text>
        <dbReference type="EC" id="2.7.7.101"/>
    </reaction>
</comment>
<dbReference type="Pfam" id="PF01807">
    <property type="entry name" value="Zn_ribbon_DnaG"/>
    <property type="match status" value="1"/>
</dbReference>
<keyword evidence="9" id="KW-0460">Magnesium</keyword>
<dbReference type="Gene3D" id="3.90.580.10">
    <property type="entry name" value="Zinc finger, CHC2-type domain"/>
    <property type="match status" value="1"/>
</dbReference>
<dbReference type="AlphaFoldDB" id="D2MQF9"/>
<comment type="function">
    <text evidence="12 13">RNA polymerase that catalyzes the synthesis of short RNA molecules used as primers for DNA polymerase during DNA replication.</text>
</comment>
<dbReference type="Gene3D" id="3.90.980.10">
    <property type="entry name" value="DNA primase, catalytic core, N-terminal domain"/>
    <property type="match status" value="1"/>
</dbReference>
<comment type="caution">
    <text evidence="16">The sequence shown here is derived from an EMBL/GenBank/DDBJ whole genome shotgun (WGS) entry which is preliminary data.</text>
</comment>
<dbReference type="InterPro" id="IPR037068">
    <property type="entry name" value="DNA_primase_core_N_sf"/>
</dbReference>
<dbReference type="InterPro" id="IPR050219">
    <property type="entry name" value="DnaG_primase"/>
</dbReference>
<dbReference type="GO" id="GO:1990077">
    <property type="term" value="C:primosome complex"/>
    <property type="evidence" value="ECO:0007669"/>
    <property type="project" value="UniProtKB-KW"/>
</dbReference>
<dbReference type="Pfam" id="PF08275">
    <property type="entry name" value="DNAG_N"/>
    <property type="match status" value="1"/>
</dbReference>
<evidence type="ECO:0000256" key="13">
    <source>
        <dbReference type="PIRNR" id="PIRNR002811"/>
    </source>
</evidence>
<dbReference type="HAMAP" id="MF_00974">
    <property type="entry name" value="DNA_primase_DnaG"/>
    <property type="match status" value="1"/>
</dbReference>
<dbReference type="NCBIfam" id="TIGR01391">
    <property type="entry name" value="dnaG"/>
    <property type="match status" value="1"/>
</dbReference>
<dbReference type="eggNOG" id="COG0358">
    <property type="taxonomic scope" value="Bacteria"/>
</dbReference>
<protein>
    <recommendedName>
        <fullName evidence="12 13">DNA primase</fullName>
        <ecNumber evidence="12">2.7.7.101</ecNumber>
    </recommendedName>
</protein>
<dbReference type="InterPro" id="IPR034151">
    <property type="entry name" value="TOPRIM_DnaG_bac"/>
</dbReference>
<proteinExistence type="inferred from homology"/>
<comment type="domain">
    <text evidence="12">Contains an N-terminal zinc-binding domain, a central core domain that contains the primase activity, and a C-terminal DnaB-binding domain.</text>
</comment>
<name>D2MQF9_9FIRM</name>
<keyword evidence="6 12" id="KW-0479">Metal-binding</keyword>
<dbReference type="SMART" id="SM00400">
    <property type="entry name" value="ZnF_CHCC"/>
    <property type="match status" value="1"/>
</dbReference>
<dbReference type="PROSITE" id="PS50880">
    <property type="entry name" value="TOPRIM"/>
    <property type="match status" value="1"/>
</dbReference>
<evidence type="ECO:0000256" key="6">
    <source>
        <dbReference type="ARBA" id="ARBA00022723"/>
    </source>
</evidence>
<dbReference type="SMART" id="SM00493">
    <property type="entry name" value="TOPRIM"/>
    <property type="match status" value="1"/>
</dbReference>
<dbReference type="RefSeq" id="WP_006627622.1">
    <property type="nucleotide sequence ID" value="NZ_ADFR01000016.1"/>
</dbReference>
<keyword evidence="7 12" id="KW-0863">Zinc-finger</keyword>
<feature type="zinc finger region" description="CHC2-type" evidence="12 14">
    <location>
        <begin position="39"/>
        <end position="63"/>
    </location>
</feature>
<evidence type="ECO:0000259" key="15">
    <source>
        <dbReference type="PROSITE" id="PS50880"/>
    </source>
</evidence>
<sequence length="578" mass="66380">MANIPKNIINDIRTKANIVDVIRHYIPVSEKGNGYVAVCPFHNDHDPSLKIAPDKQIYHCFVCQAGGSVFQFVQDFEKVSFPEAVEKVGELVGVHVQSVPKKEVVEDPQVKRIKEVLSDATSYFSYILKTTDGAKAKEYLDSRGIDEETALKFGVGYNPYQKLYPYLKAKGYQEEEMSQANLIRYYHGHFEDVFQNRITFAIHDRQGQSIGYTARSMDPKSESKYINTDNTLVFHKGNVIYNYHRAKTPARRAGKVYLCEGVMDVIALTQAGIENVVCTLGTACTDDQIRLLATMAPVLVIAYDGDHAGQNASYKVAKLAQSIGLECRIVKNIDHLDPDEIYRQKGQEALEKFLKQEESFMEFFMDYQLKSANLSNYSERKKVGQEIAFEIQNLKDEVDRRYFQHLLEEKLGLNFKVSVNKTRTKSTSIKTKVDGVEVAEYEILAIMIQYPKAIQIFDEELGFLTDATRNNVALTLVNRLHRRQEIQPIELLESAQSDEERTCWTRLIEMNVKDYQEEELRALFDRIKMKQLDDQVKQLYDSLSNPSLDEATRKLLLQKYSEVKRELGRLKSSEQKKF</sequence>
<evidence type="ECO:0000256" key="7">
    <source>
        <dbReference type="ARBA" id="ARBA00022771"/>
    </source>
</evidence>
<dbReference type="Gene3D" id="3.40.1360.10">
    <property type="match status" value="1"/>
</dbReference>
<evidence type="ECO:0000256" key="11">
    <source>
        <dbReference type="ARBA" id="ARBA00023163"/>
    </source>
</evidence>
<evidence type="ECO:0000256" key="14">
    <source>
        <dbReference type="PIRSR" id="PIRSR002811-1"/>
    </source>
</evidence>
<dbReference type="STRING" id="679192.HMPREF9013_0511"/>
<dbReference type="InterPro" id="IPR019475">
    <property type="entry name" value="DNA_primase_DnaB-bd"/>
</dbReference>
<keyword evidence="11 12" id="KW-0804">Transcription</keyword>
<dbReference type="EMBL" id="ADFR01000016">
    <property type="protein sequence ID" value="EFC05228.1"/>
    <property type="molecule type" value="Genomic_DNA"/>
</dbReference>
<dbReference type="PANTHER" id="PTHR30313">
    <property type="entry name" value="DNA PRIMASE"/>
    <property type="match status" value="1"/>
</dbReference>
<dbReference type="InterPro" id="IPR006171">
    <property type="entry name" value="TOPRIM_dom"/>
</dbReference>
<feature type="domain" description="Toprim" evidence="15">
    <location>
        <begin position="254"/>
        <end position="338"/>
    </location>
</feature>
<dbReference type="GO" id="GO:0005737">
    <property type="term" value="C:cytoplasm"/>
    <property type="evidence" value="ECO:0007669"/>
    <property type="project" value="TreeGrafter"/>
</dbReference>
<dbReference type="Proteomes" id="UP000005017">
    <property type="component" value="Unassembled WGS sequence"/>
</dbReference>
<accession>D2MQF9</accession>
<dbReference type="InterPro" id="IPR030846">
    <property type="entry name" value="DnaG_bac"/>
</dbReference>
<keyword evidence="10 12" id="KW-0238">DNA-binding</keyword>
<dbReference type="CDD" id="cd03364">
    <property type="entry name" value="TOPRIM_DnaG_primases"/>
    <property type="match status" value="1"/>
</dbReference>
<dbReference type="OrthoDB" id="9803773at2"/>
<dbReference type="Pfam" id="PF13155">
    <property type="entry name" value="Toprim_2"/>
    <property type="match status" value="1"/>
</dbReference>
<dbReference type="InterPro" id="IPR036977">
    <property type="entry name" value="DNA_primase_Znf_CHC2"/>
</dbReference>
<dbReference type="SUPFAM" id="SSF57783">
    <property type="entry name" value="Zinc beta-ribbon"/>
    <property type="match status" value="1"/>
</dbReference>
<gene>
    <name evidence="12 16" type="primary">dnaG</name>
    <name evidence="16" type="ORF">HMPREF9013_0511</name>
</gene>